<dbReference type="GO" id="GO:0003676">
    <property type="term" value="F:nucleic acid binding"/>
    <property type="evidence" value="ECO:0007669"/>
    <property type="project" value="InterPro"/>
</dbReference>
<dbReference type="InterPro" id="IPR001584">
    <property type="entry name" value="Integrase_cat-core"/>
</dbReference>
<dbReference type="Pfam" id="PF03564">
    <property type="entry name" value="DUF1759"/>
    <property type="match status" value="1"/>
</dbReference>
<dbReference type="Gene3D" id="3.30.420.10">
    <property type="entry name" value="Ribonuclease H-like superfamily/Ribonuclease H"/>
    <property type="match status" value="1"/>
</dbReference>
<dbReference type="EMBL" id="JAIZAY010000023">
    <property type="protein sequence ID" value="KAJ8019813.1"/>
    <property type="molecule type" value="Genomic_DNA"/>
</dbReference>
<evidence type="ECO:0000256" key="2">
    <source>
        <dbReference type="SAM" id="MobiDB-lite"/>
    </source>
</evidence>
<evidence type="ECO:0000256" key="1">
    <source>
        <dbReference type="SAM" id="Coils"/>
    </source>
</evidence>
<dbReference type="InterPro" id="IPR005312">
    <property type="entry name" value="DUF1759"/>
</dbReference>
<dbReference type="InterPro" id="IPR040676">
    <property type="entry name" value="DUF5641"/>
</dbReference>
<feature type="region of interest" description="Disordered" evidence="2">
    <location>
        <begin position="1"/>
        <end position="25"/>
    </location>
</feature>
<dbReference type="PANTHER" id="PTHR47331:SF5">
    <property type="entry name" value="RIBONUCLEASE H"/>
    <property type="match status" value="1"/>
</dbReference>
<dbReference type="InterPro" id="IPR036397">
    <property type="entry name" value="RNaseH_sf"/>
</dbReference>
<sequence length="1969" mass="222998">MMEQPEKEGSLTGEEVAVTSRPDRQRTLTEKGFQWQLEQKEQRFRSLVSKWRRHAVKIECLLSESASVAEVKADRDTLLVLMTEVSKAYDELDSLLGTVNKTGSRYSVFENIESEHCTLVKRVSEYVRVEGSIFAKSASLKSFKSVSVKEELSAKIAAHDAKLKQIQLKAKYEVEQLELKAKYEAELEKSELDIAKTKLEAIEGQSIHTKIDLPDEQLEYCKDYVETLGDLKVGTDPKSTNLDQDGDCQKQPELTNTAQKPGGTSGEVPKVQVVGDALNQPATAISSLENLSKDLSHQISLNRLPIPEPEVFSGDPLKYPGWKSAIDLLLERKGISPSEKLFYLKRYISGPPKDALEGYFLVPTATTYSEARKLLDKRYGNNLVIADAFRSKLEQWPNIQPNDGIGLRKFADFLMQCESAMHLVKGSLSFLDDSWENRKLLNKLPNWLVTRWGRFLSDWGESKGSPPFTQFRQFICKEAEIACNPLITSSKAKRTGTTKGTSNFVTNAVGHSTKDSKIKCLLCKGEHKLDVCKQDRKDFVKSQNLCFGCLRHGHISKFCRNRLTCNVCSRLHPTSLHGDVSQSDRVKNSNRKTIGIQTEPLSTSVSNMSGSVTMTMSSLIMPVYISHKDLPHREVMVYALLDTQSDNTFLTDKLCEFLGVEGSKTVLNLSTLSAKNRLIDSRRVNGLYVRGCSEDTKIPLPVVYTQHCIPANRSHIPTPEMALQWPHLEQIAGSLMPVQQCEVGLLIGYNCPRALMPKEVISPQNDGPYAQRTELGWGIVGIVNPRELPLNNCDSVGISHFIVAPGFSVYDSNMQYPRAQVCFKINVKEVTPAQVAELMELEFNERNLDRAYSYEDQRFMNILMQGVRQLSDGHYQLPLPIKSLKGFPNNKPLALHRLNLLKRKLEGNDVYAKDYIAFMQGIIDKGYAELVPTAEPKCNCVNYIPHHGVYHPKKGKIRVVFDCSARFKGVSLNDHLLTGPNVINNLIGVLCRFRQERVAFAGDIESMFYQFKVNPEHRDLLRFLWWQEGNFTCEPLEYRMTVHLFGAGSSPGCANYGLKQIALDHGSEFGEDAVEFVNKNFYVDDGLYSVDTDDKAVDLILRTKQMLSKGGVNFHKFKSNSKVVLSSLPECDVEMSAGVLNPFSESVDVDRVLGIQWCVESDKFKFRIVINDTPLTRRGVLSTISSVYDPFGFIAPVILVGKQILQQLCHNNLDWDSPLPDELRCKWVNWRSSLPRLESIEIERCFKPLGFGTSVKTELHHFCDASVSGYGYCSYIRMINDDNVVHCRLVMSKSRVVPRKPVTVPRLELTAAVLSAKMSTLLKQELEYSFSEEYFWSDSQVVLGYINNDIKRFHVFVANRVQQIREVSKPSQWHFVKGSENPSDSASRGLSVDELKTSNWFTGPGFLWEREVQPNKEHENFGLLENDPEVKNCMVLLSKAKSCECLEADRLKSFSTWFKAKRAIALCLLWKEILRARVTKNPLPVMNISIERLAEAEVEIIKMVQRHHFGEEFESLKAIKGGDKFKPMKKGSSLYNLDPFLDQKGIIRVGGRLGRSSIDHNVKHPVIVPKKCHVAELLVRHFHESVAHQGRGITSNEIRANGYWIIGCSVLVGKVINKCVTCRKLRNVSSQQKMSDLPTDRVETCSPFTYCAVDCFGPWFIKEGRKELKRYGVLFTCMSSRAVHIEVANALTTDSFLNALRRFKAIRGPIRQLRCDQGTNFVGAKNELLAALKEMDHVTVKKKLLESGCDYFQFKFNTPQASHMGGVWERQIRTVRSVLATMLDNLGMQLDDESLRTFMYEAASIVNSRPLTAHNLYDPMSAEPLTPNHLITLKSKVLLPPPGHFKSADLYARKRWRRVQYMLNVFWSRWKKEYLQNLQVRQKWVSRSPNVEVDDIVLVTDNDLPRNMWPMARVIETMVDDDGCVRKVKVVLNSQIDDKGKRVGDASVLERPIHKLIVLVKTHSCHEGP</sequence>
<evidence type="ECO:0000313" key="5">
    <source>
        <dbReference type="Proteomes" id="UP001152320"/>
    </source>
</evidence>
<dbReference type="SUPFAM" id="SSF56672">
    <property type="entry name" value="DNA/RNA polymerases"/>
    <property type="match status" value="1"/>
</dbReference>
<keyword evidence="1" id="KW-0175">Coiled coil</keyword>
<dbReference type="Proteomes" id="UP001152320">
    <property type="component" value="Chromosome 23"/>
</dbReference>
<dbReference type="SUPFAM" id="SSF53098">
    <property type="entry name" value="Ribonuclease H-like"/>
    <property type="match status" value="1"/>
</dbReference>
<feature type="domain" description="Integrase catalytic" evidence="3">
    <location>
        <begin position="1643"/>
        <end position="1835"/>
    </location>
</feature>
<evidence type="ECO:0000313" key="4">
    <source>
        <dbReference type="EMBL" id="KAJ8019813.1"/>
    </source>
</evidence>
<dbReference type="PROSITE" id="PS50994">
    <property type="entry name" value="INTEGRASE"/>
    <property type="match status" value="1"/>
</dbReference>
<reference evidence="4" key="1">
    <citation type="submission" date="2021-10" db="EMBL/GenBank/DDBJ databases">
        <title>Tropical sea cucumber genome reveals ecological adaptation and Cuvierian tubules defense mechanism.</title>
        <authorList>
            <person name="Chen T."/>
        </authorList>
    </citation>
    <scope>NUCLEOTIDE SEQUENCE</scope>
    <source>
        <strain evidence="4">Nanhai2018</strain>
        <tissue evidence="4">Muscle</tissue>
    </source>
</reference>
<proteinExistence type="predicted"/>
<name>A0A9Q0YBW7_HOLLE</name>
<protein>
    <recommendedName>
        <fullName evidence="3">Integrase catalytic domain-containing protein</fullName>
    </recommendedName>
</protein>
<dbReference type="InterPro" id="IPR012337">
    <property type="entry name" value="RNaseH-like_sf"/>
</dbReference>
<keyword evidence="5" id="KW-1185">Reference proteome</keyword>
<comment type="caution">
    <text evidence="4">The sequence shown here is derived from an EMBL/GenBank/DDBJ whole genome shotgun (WGS) entry which is preliminary data.</text>
</comment>
<dbReference type="OrthoDB" id="10025024at2759"/>
<dbReference type="GO" id="GO:0015074">
    <property type="term" value="P:DNA integration"/>
    <property type="evidence" value="ECO:0007669"/>
    <property type="project" value="InterPro"/>
</dbReference>
<evidence type="ECO:0000259" key="3">
    <source>
        <dbReference type="PROSITE" id="PS50994"/>
    </source>
</evidence>
<accession>A0A9Q0YBW7</accession>
<gene>
    <name evidence="4" type="ORF">HOLleu_41559</name>
</gene>
<dbReference type="InterPro" id="IPR008042">
    <property type="entry name" value="Retrotrans_Pao"/>
</dbReference>
<feature type="coiled-coil region" evidence="1">
    <location>
        <begin position="149"/>
        <end position="205"/>
    </location>
</feature>
<feature type="region of interest" description="Disordered" evidence="2">
    <location>
        <begin position="232"/>
        <end position="269"/>
    </location>
</feature>
<dbReference type="PANTHER" id="PTHR47331">
    <property type="entry name" value="PHD-TYPE DOMAIN-CONTAINING PROTEIN"/>
    <property type="match status" value="1"/>
</dbReference>
<dbReference type="Pfam" id="PF18701">
    <property type="entry name" value="DUF5641"/>
    <property type="match status" value="1"/>
</dbReference>
<dbReference type="CDD" id="cd01644">
    <property type="entry name" value="RT_pepA17"/>
    <property type="match status" value="1"/>
</dbReference>
<organism evidence="4 5">
    <name type="scientific">Holothuria leucospilota</name>
    <name type="common">Black long sea cucumber</name>
    <name type="synonym">Mertensiothuria leucospilota</name>
    <dbReference type="NCBI Taxonomy" id="206669"/>
    <lineage>
        <taxon>Eukaryota</taxon>
        <taxon>Metazoa</taxon>
        <taxon>Echinodermata</taxon>
        <taxon>Eleutherozoa</taxon>
        <taxon>Echinozoa</taxon>
        <taxon>Holothuroidea</taxon>
        <taxon>Aspidochirotacea</taxon>
        <taxon>Aspidochirotida</taxon>
        <taxon>Holothuriidae</taxon>
        <taxon>Holothuria</taxon>
    </lineage>
</organism>
<dbReference type="InterPro" id="IPR043502">
    <property type="entry name" value="DNA/RNA_pol_sf"/>
</dbReference>
<dbReference type="Pfam" id="PF05380">
    <property type="entry name" value="Peptidase_A17"/>
    <property type="match status" value="1"/>
</dbReference>